<dbReference type="Pfam" id="PF00072">
    <property type="entry name" value="Response_reg"/>
    <property type="match status" value="1"/>
</dbReference>
<proteinExistence type="predicted"/>
<dbReference type="InterPro" id="IPR001789">
    <property type="entry name" value="Sig_transdc_resp-reg_receiver"/>
</dbReference>
<dbReference type="SUPFAM" id="SSF46894">
    <property type="entry name" value="C-terminal effector domain of the bipartite response regulators"/>
    <property type="match status" value="1"/>
</dbReference>
<reference evidence="6 7" key="1">
    <citation type="submission" date="2016-10" db="EMBL/GenBank/DDBJ databases">
        <authorList>
            <person name="de Groot N.N."/>
        </authorList>
    </citation>
    <scope>NUCLEOTIDE SEQUENCE [LARGE SCALE GENOMIC DNA]</scope>
    <source>
        <strain evidence="6 7">DSM 22489</strain>
    </source>
</reference>
<dbReference type="AlphaFoldDB" id="A0A1H6BTI0"/>
<gene>
    <name evidence="6" type="ORF">SAMN05421819_3985</name>
</gene>
<organism evidence="6 7">
    <name type="scientific">Bryocella elongata</name>
    <dbReference type="NCBI Taxonomy" id="863522"/>
    <lineage>
        <taxon>Bacteria</taxon>
        <taxon>Pseudomonadati</taxon>
        <taxon>Acidobacteriota</taxon>
        <taxon>Terriglobia</taxon>
        <taxon>Terriglobales</taxon>
        <taxon>Acidobacteriaceae</taxon>
        <taxon>Bryocella</taxon>
    </lineage>
</organism>
<evidence type="ECO:0000256" key="3">
    <source>
        <dbReference type="PROSITE-ProRule" id="PRU00169"/>
    </source>
</evidence>
<dbReference type="CDD" id="cd17535">
    <property type="entry name" value="REC_NarL-like"/>
    <property type="match status" value="1"/>
</dbReference>
<feature type="domain" description="HTH luxR-type" evidence="4">
    <location>
        <begin position="159"/>
        <end position="224"/>
    </location>
</feature>
<dbReference type="Pfam" id="PF00196">
    <property type="entry name" value="GerE"/>
    <property type="match status" value="1"/>
</dbReference>
<feature type="domain" description="Response regulatory" evidence="5">
    <location>
        <begin position="27"/>
        <end position="143"/>
    </location>
</feature>
<dbReference type="CDD" id="cd06170">
    <property type="entry name" value="LuxR_C_like"/>
    <property type="match status" value="1"/>
</dbReference>
<dbReference type="PANTHER" id="PTHR45566:SF2">
    <property type="entry name" value="NARL SUBFAMILY"/>
    <property type="match status" value="1"/>
</dbReference>
<dbReference type="SMART" id="SM00448">
    <property type="entry name" value="REC"/>
    <property type="match status" value="1"/>
</dbReference>
<keyword evidence="2" id="KW-0238">DNA-binding</keyword>
<feature type="modified residue" description="4-aspartylphosphate" evidence="3">
    <location>
        <position position="78"/>
    </location>
</feature>
<sequence>MSHLRLSGRVAARVTGNENMPNHHRIRVLCADDHPLVRDGIAFALQQEDDMELVGEAKDGQEAVESYRKLLPDVTLMDLQMPRMNGMEALVSIRNEFPLAKIVVLTTYSGDIQAARAFKSGASSYLLKDMLRDNLIDTIRCVHAGQTKIPAEVATGLMEHLNSDALSPREIEVLQNAAAGCSNKIIAERLGLTEHTVKGYMKSVFSKLGANDRTHAVMIALKRGFLNT</sequence>
<evidence type="ECO:0000259" key="4">
    <source>
        <dbReference type="PROSITE" id="PS50043"/>
    </source>
</evidence>
<evidence type="ECO:0000259" key="5">
    <source>
        <dbReference type="PROSITE" id="PS50110"/>
    </source>
</evidence>
<dbReference type="InterPro" id="IPR016032">
    <property type="entry name" value="Sig_transdc_resp-reg_C-effctor"/>
</dbReference>
<dbReference type="SUPFAM" id="SSF52172">
    <property type="entry name" value="CheY-like"/>
    <property type="match status" value="1"/>
</dbReference>
<dbReference type="EMBL" id="FNVA01000007">
    <property type="protein sequence ID" value="SEG63526.1"/>
    <property type="molecule type" value="Genomic_DNA"/>
</dbReference>
<name>A0A1H6BTI0_9BACT</name>
<dbReference type="InterPro" id="IPR051015">
    <property type="entry name" value="EvgA-like"/>
</dbReference>
<dbReference type="PRINTS" id="PR00038">
    <property type="entry name" value="HTHLUXR"/>
</dbReference>
<dbReference type="SMART" id="SM00421">
    <property type="entry name" value="HTH_LUXR"/>
    <property type="match status" value="1"/>
</dbReference>
<protein>
    <submittedName>
        <fullName evidence="6">Two component transcriptional regulator, LuxR family</fullName>
    </submittedName>
</protein>
<dbReference type="PANTHER" id="PTHR45566">
    <property type="entry name" value="HTH-TYPE TRANSCRIPTIONAL REGULATOR YHJB-RELATED"/>
    <property type="match status" value="1"/>
</dbReference>
<dbReference type="PROSITE" id="PS00622">
    <property type="entry name" value="HTH_LUXR_1"/>
    <property type="match status" value="1"/>
</dbReference>
<keyword evidence="1 3" id="KW-0597">Phosphoprotein</keyword>
<dbReference type="Proteomes" id="UP000236728">
    <property type="component" value="Unassembled WGS sequence"/>
</dbReference>
<evidence type="ECO:0000313" key="6">
    <source>
        <dbReference type="EMBL" id="SEG63526.1"/>
    </source>
</evidence>
<dbReference type="PROSITE" id="PS50043">
    <property type="entry name" value="HTH_LUXR_2"/>
    <property type="match status" value="1"/>
</dbReference>
<dbReference type="GO" id="GO:0000160">
    <property type="term" value="P:phosphorelay signal transduction system"/>
    <property type="evidence" value="ECO:0007669"/>
    <property type="project" value="InterPro"/>
</dbReference>
<dbReference type="GO" id="GO:0006355">
    <property type="term" value="P:regulation of DNA-templated transcription"/>
    <property type="evidence" value="ECO:0007669"/>
    <property type="project" value="InterPro"/>
</dbReference>
<dbReference type="InterPro" id="IPR011006">
    <property type="entry name" value="CheY-like_superfamily"/>
</dbReference>
<accession>A0A1H6BTI0</accession>
<dbReference type="Gene3D" id="3.40.50.2300">
    <property type="match status" value="1"/>
</dbReference>
<keyword evidence="7" id="KW-1185">Reference proteome</keyword>
<evidence type="ECO:0000256" key="2">
    <source>
        <dbReference type="ARBA" id="ARBA00023125"/>
    </source>
</evidence>
<dbReference type="InterPro" id="IPR058245">
    <property type="entry name" value="NreC/VraR/RcsB-like_REC"/>
</dbReference>
<dbReference type="PROSITE" id="PS50110">
    <property type="entry name" value="RESPONSE_REGULATORY"/>
    <property type="match status" value="1"/>
</dbReference>
<dbReference type="GO" id="GO:0003677">
    <property type="term" value="F:DNA binding"/>
    <property type="evidence" value="ECO:0007669"/>
    <property type="project" value="UniProtKB-KW"/>
</dbReference>
<evidence type="ECO:0000256" key="1">
    <source>
        <dbReference type="ARBA" id="ARBA00022553"/>
    </source>
</evidence>
<dbReference type="InterPro" id="IPR000792">
    <property type="entry name" value="Tscrpt_reg_LuxR_C"/>
</dbReference>
<evidence type="ECO:0000313" key="7">
    <source>
        <dbReference type="Proteomes" id="UP000236728"/>
    </source>
</evidence>